<dbReference type="Gene3D" id="3.90.470.20">
    <property type="entry name" value="4'-phosphopantetheinyl transferase domain"/>
    <property type="match status" value="2"/>
</dbReference>
<proteinExistence type="predicted"/>
<dbReference type="EMBL" id="JBHTKA010000003">
    <property type="protein sequence ID" value="MFD0999900.1"/>
    <property type="molecule type" value="Genomic_DNA"/>
</dbReference>
<organism evidence="3 4">
    <name type="scientific">Ohtaekwangia kribbensis</name>
    <dbReference type="NCBI Taxonomy" id="688913"/>
    <lineage>
        <taxon>Bacteria</taxon>
        <taxon>Pseudomonadati</taxon>
        <taxon>Bacteroidota</taxon>
        <taxon>Cytophagia</taxon>
        <taxon>Cytophagales</taxon>
        <taxon>Fulvivirgaceae</taxon>
        <taxon>Ohtaekwangia</taxon>
    </lineage>
</organism>
<name>A0ABW3K379_9BACT</name>
<keyword evidence="1 3" id="KW-0808">Transferase</keyword>
<sequence>MALEKIVITDTGGWALWKIEEDEETLQRMVGTVDELPPSIHNPKKRMEWFGGRVVVKTIMERLGLSFKGIVKDEFGKPFPKAHDFQLSLSHSYPYVGALIDREISVGIDLEQPQEKLLRVAPRVFHKDELTDAGHDIVKCCIYWCAKEALIKIYGKKDLTLAENLIISPFTRQNEGHILGKIIVKDIETIIPLYYIVYPNFVVVLNKRNAS</sequence>
<dbReference type="GO" id="GO:0016740">
    <property type="term" value="F:transferase activity"/>
    <property type="evidence" value="ECO:0007669"/>
    <property type="project" value="UniProtKB-KW"/>
</dbReference>
<feature type="domain" description="4'-phosphopantetheinyl transferase" evidence="2">
    <location>
        <begin position="105"/>
        <end position="160"/>
    </location>
</feature>
<accession>A0ABW3K379</accession>
<dbReference type="InterPro" id="IPR037143">
    <property type="entry name" value="4-PPantetheinyl_Trfase_dom_sf"/>
</dbReference>
<dbReference type="RefSeq" id="WP_377579019.1">
    <property type="nucleotide sequence ID" value="NZ_JBHTKA010000003.1"/>
</dbReference>
<keyword evidence="4" id="KW-1185">Reference proteome</keyword>
<dbReference type="InterPro" id="IPR008278">
    <property type="entry name" value="4-PPantetheinyl_Trfase_dom"/>
</dbReference>
<evidence type="ECO:0000256" key="1">
    <source>
        <dbReference type="ARBA" id="ARBA00022679"/>
    </source>
</evidence>
<gene>
    <name evidence="3" type="ORF">ACFQ21_11320</name>
</gene>
<comment type="caution">
    <text evidence="3">The sequence shown here is derived from an EMBL/GenBank/DDBJ whole genome shotgun (WGS) entry which is preliminary data.</text>
</comment>
<dbReference type="Proteomes" id="UP001597112">
    <property type="component" value="Unassembled WGS sequence"/>
</dbReference>
<dbReference type="Pfam" id="PF01648">
    <property type="entry name" value="ACPS"/>
    <property type="match status" value="1"/>
</dbReference>
<dbReference type="SUPFAM" id="SSF56214">
    <property type="entry name" value="4'-phosphopantetheinyl transferase"/>
    <property type="match status" value="2"/>
</dbReference>
<protein>
    <submittedName>
        <fullName evidence="3">4'-phosphopantetheinyl transferase family protein</fullName>
    </submittedName>
</protein>
<evidence type="ECO:0000313" key="3">
    <source>
        <dbReference type="EMBL" id="MFD0999900.1"/>
    </source>
</evidence>
<reference evidence="4" key="1">
    <citation type="journal article" date="2019" name="Int. J. Syst. Evol. Microbiol.">
        <title>The Global Catalogue of Microorganisms (GCM) 10K type strain sequencing project: providing services to taxonomists for standard genome sequencing and annotation.</title>
        <authorList>
            <consortium name="The Broad Institute Genomics Platform"/>
            <consortium name="The Broad Institute Genome Sequencing Center for Infectious Disease"/>
            <person name="Wu L."/>
            <person name="Ma J."/>
        </authorList>
    </citation>
    <scope>NUCLEOTIDE SEQUENCE [LARGE SCALE GENOMIC DNA]</scope>
    <source>
        <strain evidence="4">CCUG 58938</strain>
    </source>
</reference>
<evidence type="ECO:0000259" key="2">
    <source>
        <dbReference type="Pfam" id="PF01648"/>
    </source>
</evidence>
<evidence type="ECO:0000313" key="4">
    <source>
        <dbReference type="Proteomes" id="UP001597112"/>
    </source>
</evidence>